<evidence type="ECO:0008006" key="5">
    <source>
        <dbReference type="Google" id="ProtNLM"/>
    </source>
</evidence>
<accession>A0A6L3B1G3</accession>
<dbReference type="EMBL" id="QOKV01000005">
    <property type="protein sequence ID" value="KAA0686152.1"/>
    <property type="molecule type" value="Genomic_DNA"/>
</dbReference>
<name>A0A6L3B1G3_AZOBR</name>
<evidence type="ECO:0000256" key="1">
    <source>
        <dbReference type="SAM" id="MobiDB-lite"/>
    </source>
</evidence>
<feature type="region of interest" description="Disordered" evidence="1">
    <location>
        <begin position="27"/>
        <end position="63"/>
    </location>
</feature>
<comment type="caution">
    <text evidence="3">The sequence shown here is derived from an EMBL/GenBank/DDBJ whole genome shotgun (WGS) entry which is preliminary data.</text>
</comment>
<sequence>MEKTMKTVSRTLLPILALAASVSIAQAQPQPGHQGHHPAGQGAAQAAPSILPDQPPQGGMQGMMGGMMPMMRGMMGQQGDQAGSMPMSCPMMGQMGGMGAMGMPFEHIEGRVAFLKAELGITDAQAKEWNAFADALRANADVHRAMHERMMKGDQPSSLAERLERREAMLSSRLDAVKKLNAAAKPLFASLSEEQRKAAEDLLGRSLGMI</sequence>
<organism evidence="3 4">
    <name type="scientific">Azospirillum brasilense</name>
    <dbReference type="NCBI Taxonomy" id="192"/>
    <lineage>
        <taxon>Bacteria</taxon>
        <taxon>Pseudomonadati</taxon>
        <taxon>Pseudomonadota</taxon>
        <taxon>Alphaproteobacteria</taxon>
        <taxon>Rhodospirillales</taxon>
        <taxon>Azospirillaceae</taxon>
        <taxon>Azospirillum</taxon>
    </lineage>
</organism>
<proteinExistence type="predicted"/>
<dbReference type="Proteomes" id="UP000476837">
    <property type="component" value="Unassembled WGS sequence"/>
</dbReference>
<dbReference type="GO" id="GO:0042597">
    <property type="term" value="C:periplasmic space"/>
    <property type="evidence" value="ECO:0007669"/>
    <property type="project" value="InterPro"/>
</dbReference>
<evidence type="ECO:0000313" key="4">
    <source>
        <dbReference type="Proteomes" id="UP000476837"/>
    </source>
</evidence>
<feature type="compositionally biased region" description="Low complexity" evidence="1">
    <location>
        <begin position="27"/>
        <end position="48"/>
    </location>
</feature>
<protein>
    <recommendedName>
        <fullName evidence="5">LTXXQ motif family protein</fullName>
    </recommendedName>
</protein>
<feature type="signal peptide" evidence="2">
    <location>
        <begin position="1"/>
        <end position="27"/>
    </location>
</feature>
<feature type="chain" id="PRO_5027036172" description="LTXXQ motif family protein" evidence="2">
    <location>
        <begin position="28"/>
        <end position="210"/>
    </location>
</feature>
<reference evidence="3 4" key="1">
    <citation type="submission" date="2018-07" db="EMBL/GenBank/DDBJ databases">
        <title>Genome sequence of Roseomonas fauriae ATCC 49958.</title>
        <authorList>
            <person name="Sant'Anna F.H."/>
            <person name="Baldani J.I."/>
            <person name="Zilli J.E."/>
            <person name="Reis V.M."/>
            <person name="Hartmann A."/>
            <person name="Cruz L."/>
            <person name="de Souza E.M."/>
            <person name="de Oliveira Pedrosa F."/>
            <person name="Passaglia L.M.P."/>
        </authorList>
    </citation>
    <scope>NUCLEOTIDE SEQUENCE [LARGE SCALE GENOMIC DNA]</scope>
    <source>
        <strain evidence="3 4">ATCC 49958</strain>
    </source>
</reference>
<evidence type="ECO:0000256" key="2">
    <source>
        <dbReference type="SAM" id="SignalP"/>
    </source>
</evidence>
<gene>
    <name evidence="3" type="ORF">DS837_10655</name>
</gene>
<evidence type="ECO:0000313" key="3">
    <source>
        <dbReference type="EMBL" id="KAA0686152.1"/>
    </source>
</evidence>
<dbReference type="AlphaFoldDB" id="A0A6L3B1G3"/>
<dbReference type="InterPro" id="IPR012899">
    <property type="entry name" value="LTXXQ"/>
</dbReference>
<keyword evidence="2" id="KW-0732">Signal</keyword>
<dbReference type="Pfam" id="PF07813">
    <property type="entry name" value="LTXXQ"/>
    <property type="match status" value="1"/>
</dbReference>